<feature type="repeat" description="WD" evidence="3">
    <location>
        <begin position="903"/>
        <end position="944"/>
    </location>
</feature>
<organism evidence="6 7">
    <name type="scientific">Rhizoctonia solani</name>
    <dbReference type="NCBI Taxonomy" id="456999"/>
    <lineage>
        <taxon>Eukaryota</taxon>
        <taxon>Fungi</taxon>
        <taxon>Dikarya</taxon>
        <taxon>Basidiomycota</taxon>
        <taxon>Agaricomycotina</taxon>
        <taxon>Agaricomycetes</taxon>
        <taxon>Cantharellales</taxon>
        <taxon>Ceratobasidiaceae</taxon>
        <taxon>Rhizoctonia</taxon>
    </lineage>
</organism>
<feature type="repeat" description="WD" evidence="3">
    <location>
        <begin position="989"/>
        <end position="1030"/>
    </location>
</feature>
<gene>
    <name evidence="6" type="ORF">RDB_LOCUS15446</name>
</gene>
<feature type="repeat" description="WD" evidence="3">
    <location>
        <begin position="1077"/>
        <end position="1118"/>
    </location>
</feature>
<dbReference type="InterPro" id="IPR019775">
    <property type="entry name" value="WD40_repeat_CS"/>
</dbReference>
<dbReference type="EMBL" id="CAJMWY010000223">
    <property type="protein sequence ID" value="CAE6422679.1"/>
    <property type="molecule type" value="Genomic_DNA"/>
</dbReference>
<dbReference type="SMART" id="SM00320">
    <property type="entry name" value="WD40"/>
    <property type="match status" value="12"/>
</dbReference>
<dbReference type="InterPro" id="IPR056884">
    <property type="entry name" value="NPHP3-like_N"/>
</dbReference>
<feature type="repeat" description="WD" evidence="3">
    <location>
        <begin position="1248"/>
        <end position="1289"/>
    </location>
</feature>
<dbReference type="SUPFAM" id="SSF50978">
    <property type="entry name" value="WD40 repeat-like"/>
    <property type="match status" value="2"/>
</dbReference>
<evidence type="ECO:0000313" key="7">
    <source>
        <dbReference type="Proteomes" id="UP000663861"/>
    </source>
</evidence>
<dbReference type="InterPro" id="IPR036322">
    <property type="entry name" value="WD40_repeat_dom_sf"/>
</dbReference>
<feature type="non-terminal residue" evidence="6">
    <location>
        <position position="1"/>
    </location>
</feature>
<dbReference type="Proteomes" id="UP000663861">
    <property type="component" value="Unassembled WGS sequence"/>
</dbReference>
<dbReference type="Gene3D" id="2.130.10.10">
    <property type="entry name" value="YVTN repeat-like/Quinoprotein amine dehydrogenase"/>
    <property type="match status" value="4"/>
</dbReference>
<dbReference type="CDD" id="cd00200">
    <property type="entry name" value="WD40"/>
    <property type="match status" value="2"/>
</dbReference>
<dbReference type="InterPro" id="IPR011047">
    <property type="entry name" value="Quinoprotein_ADH-like_sf"/>
</dbReference>
<dbReference type="Gene3D" id="3.40.50.300">
    <property type="entry name" value="P-loop containing nucleotide triphosphate hydrolases"/>
    <property type="match status" value="1"/>
</dbReference>
<dbReference type="Pfam" id="PF00400">
    <property type="entry name" value="WD40"/>
    <property type="match status" value="11"/>
</dbReference>
<dbReference type="InterPro" id="IPR015943">
    <property type="entry name" value="WD40/YVTN_repeat-like_dom_sf"/>
</dbReference>
<dbReference type="PRINTS" id="PR00320">
    <property type="entry name" value="GPROTEINBRPT"/>
</dbReference>
<feature type="region of interest" description="Disordered" evidence="4">
    <location>
        <begin position="16"/>
        <end position="37"/>
    </location>
</feature>
<dbReference type="InterPro" id="IPR001680">
    <property type="entry name" value="WD40_rpt"/>
</dbReference>
<dbReference type="PROSITE" id="PS50294">
    <property type="entry name" value="WD_REPEATS_REGION"/>
    <property type="match status" value="10"/>
</dbReference>
<dbReference type="PROSITE" id="PS50082">
    <property type="entry name" value="WD_REPEATS_2"/>
    <property type="match status" value="11"/>
</dbReference>
<keyword evidence="2" id="KW-0677">Repeat</keyword>
<sequence length="1455" mass="158419">MSLLSLRDSLSRAKDKVKKRLGIGPPGSNPSAGLLGHGTNRTLSPGIRAFLHVLDSGTQVFGPLKSAVDGLSTCFRLYEDQSKAREDCVKLQTKIDSILQDLSKYIHNPSGRALTNSVKLICLDLEAEVKITEELQARSTGRQLIDAVEGIDELAESYRRVQAHLERLTLNLNLSMMEKMDEQATRILLADLLPSKSAVYNSAESDNLKRGPCTQGTREAQIKMLLDWARTPESGKTCWMNGMAGTGKTTIAYSVCTELDNASALGASFFCSRTIPECRQVKHIIPSIAYQLARFSLPFRCELVKALESDPDASTRALNIQYKKLIVDPLVQTQKSLPTDFIVVIDALDECDNEDSVGQILDLILSPASTLPIRFLVSSRPEREIARRLGDQTDSKGDTRLVLHDLASEFVRADIEAYVRHELRDIQLAEEKWPMLIESCGVLFIYASTSCRYLKQAYAKDTLDEAISMVTGSASKPGQQEGTNAIDQLYLTVLRTAFNDSEMGTNDKIMMRDLLETVICAIEPMTMTALALLLGMRSEKQVDALLQPLRSVLNVAEATGLVTTLHASFPDFMLSKHRSVSFFCTPTMRHISLAEACLRTINTTEPMFNICGLSSSYLLDNEVEGIAELVERSISPGLTYACRHWSTHLLSGEYCDQLKDCTQIFFSDNLLLWMEVLNLTKSMVHGPGIIREAERWCNEHAASVDISGIAHDAWQFVSVYANHPISQSTPHIYVSMLPFWPQSRPVTAAYMPRAVSLIQPIGTAISQRRLALLATWKVSDKRIKSMSLSADGTRLFVGCGDSIEMLDTSTGNSVLSLIDLGVANASIVTASPDGTRIAYGNDESTLHLLDLNNRGTGIENLAEPSYGVRCIAFSADGVRLAYGLGIDVYICGLQQGKRILGPLKGHADTAISVAFSPNSLHLATGSWDTTIRVWDIQTGCMVSGPFNGHTDWVNSVSFSPDGTYLASASDDGTIRVWALETGQTVLGPLAEHSSYVRSVAFSPNGSFIASGSADRTIRVYNAQTGQTVLGPLPGHTNNINGVIFSPDSARLYSCSDDGTIRIWNTQDLAISNNPRTTASLSKSIFSIRYAHSGLRLVSGSQDGTIHVWDVKTGDMVLGPLRGHTGRVSSVDYSPDDAYIASGSYDDTLRIWDACTGNAVHGPLHSDGGDVNCERFSPDSSVVASGSDSGTVQLWDVKSGQLVIDLFKNDTRIYSVAFSPDGRQVVTGSNDGTIQVVDRQTGVTTIGPIEVGEESVESVEFCPDGSRILSCSAYDSIQIWDAQTGQHILTCGGLHLGHCRGVYAAAFSPDGLHVVSGAVDETVCVWDAQSGNLALSILRQHTDRVRGVEFSPDGSHVASCSDDRTIRFWDVSSCKTNPPSNPVTGVVVNEAGSSGLHRDNAIDLWLLNEDGWVVDSKDRRLVWVPSDLRNNLQCPPNNMIISEGGSFELKFDGAML</sequence>
<feature type="domain" description="Nephrocystin 3-like N-terminal" evidence="5">
    <location>
        <begin position="225"/>
        <end position="380"/>
    </location>
</feature>
<accession>A0A8H2XBC3</accession>
<evidence type="ECO:0000256" key="4">
    <source>
        <dbReference type="SAM" id="MobiDB-lite"/>
    </source>
</evidence>
<evidence type="ECO:0000256" key="2">
    <source>
        <dbReference type="ARBA" id="ARBA00022737"/>
    </source>
</evidence>
<dbReference type="PROSITE" id="PS00678">
    <property type="entry name" value="WD_REPEATS_1"/>
    <property type="match status" value="4"/>
</dbReference>
<feature type="repeat" description="WD" evidence="3">
    <location>
        <begin position="1337"/>
        <end position="1372"/>
    </location>
</feature>
<evidence type="ECO:0000256" key="1">
    <source>
        <dbReference type="ARBA" id="ARBA00022574"/>
    </source>
</evidence>
<dbReference type="InterPro" id="IPR020472">
    <property type="entry name" value="WD40_PAC1"/>
</dbReference>
<keyword evidence="1 3" id="KW-0853">WD repeat</keyword>
<evidence type="ECO:0000256" key="3">
    <source>
        <dbReference type="PROSITE-ProRule" id="PRU00221"/>
    </source>
</evidence>
<feature type="repeat" description="WD" evidence="3">
    <location>
        <begin position="1205"/>
        <end position="1237"/>
    </location>
</feature>
<dbReference type="SUPFAM" id="SSF52540">
    <property type="entry name" value="P-loop containing nucleoside triphosphate hydrolases"/>
    <property type="match status" value="1"/>
</dbReference>
<evidence type="ECO:0000313" key="6">
    <source>
        <dbReference type="EMBL" id="CAE6422679.1"/>
    </source>
</evidence>
<dbReference type="SUPFAM" id="SSF50998">
    <property type="entry name" value="Quinoprotein alcohol dehydrogenase-like"/>
    <property type="match status" value="1"/>
</dbReference>
<comment type="caution">
    <text evidence="6">The sequence shown here is derived from an EMBL/GenBank/DDBJ whole genome shotgun (WGS) entry which is preliminary data.</text>
</comment>
<dbReference type="InterPro" id="IPR050349">
    <property type="entry name" value="WD_LIS1/nudF_dynein_reg"/>
</dbReference>
<feature type="repeat" description="WD" evidence="3">
    <location>
        <begin position="1294"/>
        <end position="1335"/>
    </location>
</feature>
<dbReference type="PANTHER" id="PTHR44129">
    <property type="entry name" value="WD REPEAT-CONTAINING PROTEIN POP1"/>
    <property type="match status" value="1"/>
</dbReference>
<feature type="repeat" description="WD" evidence="3">
    <location>
        <begin position="946"/>
        <end position="987"/>
    </location>
</feature>
<dbReference type="InterPro" id="IPR027417">
    <property type="entry name" value="P-loop_NTPase"/>
</dbReference>
<reference evidence="6" key="1">
    <citation type="submission" date="2021-01" db="EMBL/GenBank/DDBJ databases">
        <authorList>
            <person name="Kaushik A."/>
        </authorList>
    </citation>
    <scope>NUCLEOTIDE SEQUENCE</scope>
    <source>
        <strain evidence="6">AG4-RS23</strain>
    </source>
</reference>
<dbReference type="Pfam" id="PF24883">
    <property type="entry name" value="NPHP3_N"/>
    <property type="match status" value="1"/>
</dbReference>
<feature type="repeat" description="WD" evidence="3">
    <location>
        <begin position="1120"/>
        <end position="1161"/>
    </location>
</feature>
<evidence type="ECO:0000259" key="5">
    <source>
        <dbReference type="Pfam" id="PF24883"/>
    </source>
</evidence>
<proteinExistence type="predicted"/>
<name>A0A8H2XBC3_9AGAM</name>
<protein>
    <recommendedName>
        <fullName evidence="5">Nephrocystin 3-like N-terminal domain-containing protein</fullName>
    </recommendedName>
</protein>
<feature type="repeat" description="WD" evidence="3">
    <location>
        <begin position="1032"/>
        <end position="1073"/>
    </location>
</feature>
<feature type="repeat" description="WD" evidence="3">
    <location>
        <begin position="1163"/>
        <end position="1204"/>
    </location>
</feature>